<evidence type="ECO:0000313" key="1">
    <source>
        <dbReference type="EMBL" id="RDH46347.1"/>
    </source>
</evidence>
<dbReference type="Proteomes" id="UP000257039">
    <property type="component" value="Unassembled WGS sequence"/>
</dbReference>
<reference evidence="1 2" key="1">
    <citation type="submission" date="2017-04" db="EMBL/GenBank/DDBJ databases">
        <title>Draft genome sequence of Zooshikella ganghwensis VG4 isolated from Red Sea sediments.</title>
        <authorList>
            <person name="Rehman Z."/>
            <person name="Alam I."/>
            <person name="Kamau A."/>
            <person name="Bajic V."/>
            <person name="Leiknes T."/>
        </authorList>
    </citation>
    <scope>NUCLEOTIDE SEQUENCE [LARGE SCALE GENOMIC DNA]</scope>
    <source>
        <strain evidence="1 2">VG4</strain>
    </source>
</reference>
<name>A0A4P9VUD9_9GAMM</name>
<proteinExistence type="predicted"/>
<accession>A0A4P9VUD9</accession>
<comment type="caution">
    <text evidence="1">The sequence shown here is derived from an EMBL/GenBank/DDBJ whole genome shotgun (WGS) entry which is preliminary data.</text>
</comment>
<keyword evidence="2" id="KW-1185">Reference proteome</keyword>
<organism evidence="1 2">
    <name type="scientific">Zooshikella ganghwensis</name>
    <dbReference type="NCBI Taxonomy" id="202772"/>
    <lineage>
        <taxon>Bacteria</taxon>
        <taxon>Pseudomonadati</taxon>
        <taxon>Pseudomonadota</taxon>
        <taxon>Gammaproteobacteria</taxon>
        <taxon>Oceanospirillales</taxon>
        <taxon>Zooshikellaceae</taxon>
        <taxon>Zooshikella</taxon>
    </lineage>
</organism>
<protein>
    <submittedName>
        <fullName evidence="1">Uncharacterized protein</fullName>
    </submittedName>
</protein>
<gene>
    <name evidence="1" type="ORF">B9G39_24445</name>
</gene>
<sequence length="70" mass="7789">MMVALIQIVRKNITQYQPAHGKKLWLFTIFGKVGIHTAQKAKQKLVLNVGHFSIQKVVANAGHAIINAKQ</sequence>
<dbReference type="EMBL" id="NDXW01000001">
    <property type="protein sequence ID" value="RDH46347.1"/>
    <property type="molecule type" value="Genomic_DNA"/>
</dbReference>
<dbReference type="AlphaFoldDB" id="A0A4P9VUD9"/>
<evidence type="ECO:0000313" key="2">
    <source>
        <dbReference type="Proteomes" id="UP000257039"/>
    </source>
</evidence>